<gene>
    <name evidence="1" type="ORF">BLA15945_06877</name>
</gene>
<accession>A0A6P2S158</accession>
<protein>
    <submittedName>
        <fullName evidence="1">Uncharacterized protein</fullName>
    </submittedName>
</protein>
<organism evidence="1 2">
    <name type="scientific">Burkholderia lata (strain ATCC 17760 / DSM 23089 / LMG 22485 / NCIMB 9086 / R18194 / 383)</name>
    <dbReference type="NCBI Taxonomy" id="482957"/>
    <lineage>
        <taxon>Bacteria</taxon>
        <taxon>Pseudomonadati</taxon>
        <taxon>Pseudomonadota</taxon>
        <taxon>Betaproteobacteria</taxon>
        <taxon>Burkholderiales</taxon>
        <taxon>Burkholderiaceae</taxon>
        <taxon>Burkholderia</taxon>
        <taxon>Burkholderia cepacia complex</taxon>
    </lineage>
</organism>
<reference evidence="1 2" key="1">
    <citation type="submission" date="2019-09" db="EMBL/GenBank/DDBJ databases">
        <authorList>
            <person name="Depoorter E."/>
        </authorList>
    </citation>
    <scope>NUCLEOTIDE SEQUENCE [LARGE SCALE GENOMIC DNA]</scope>
    <source>
        <strain evidence="1">R-15945</strain>
    </source>
</reference>
<sequence length="86" mass="9551">MRIDQSYRRFDIAATLSPLPGNGNRNRAIAVVDVTTDDPARIADLGTGQFLQIRKWVESNDVALLTVVFDECKVAVDHYADNVDDT</sequence>
<dbReference type="AlphaFoldDB" id="A0A6P2S158"/>
<name>A0A6P2S158_BURL3</name>
<dbReference type="RefSeq" id="WP_174973501.1">
    <property type="nucleotide sequence ID" value="NZ_CABVPU010000040.1"/>
</dbReference>
<evidence type="ECO:0000313" key="1">
    <source>
        <dbReference type="EMBL" id="VWC38309.1"/>
    </source>
</evidence>
<dbReference type="EMBL" id="CABVPU010000040">
    <property type="protein sequence ID" value="VWC38309.1"/>
    <property type="molecule type" value="Genomic_DNA"/>
</dbReference>
<proteinExistence type="predicted"/>
<dbReference type="Proteomes" id="UP000494174">
    <property type="component" value="Unassembled WGS sequence"/>
</dbReference>
<evidence type="ECO:0000313" key="2">
    <source>
        <dbReference type="Proteomes" id="UP000494174"/>
    </source>
</evidence>